<dbReference type="PANTHER" id="PTHR47810">
    <property type="entry name" value="DNA LIGASE"/>
    <property type="match status" value="1"/>
</dbReference>
<dbReference type="PANTHER" id="PTHR47810:SF1">
    <property type="entry name" value="DNA LIGASE B"/>
    <property type="match status" value="1"/>
</dbReference>
<dbReference type="EMBL" id="CP031124">
    <property type="protein sequence ID" value="AXF85565.1"/>
    <property type="molecule type" value="Genomic_DNA"/>
</dbReference>
<evidence type="ECO:0000256" key="3">
    <source>
        <dbReference type="ARBA" id="ARBA00022705"/>
    </source>
</evidence>
<dbReference type="GO" id="GO:0005524">
    <property type="term" value="F:ATP binding"/>
    <property type="evidence" value="ECO:0007669"/>
    <property type="project" value="InterPro"/>
</dbReference>
<dbReference type="GO" id="GO:0006281">
    <property type="term" value="P:DNA repair"/>
    <property type="evidence" value="ECO:0007669"/>
    <property type="project" value="UniProtKB-KW"/>
</dbReference>
<dbReference type="SUPFAM" id="SSF50249">
    <property type="entry name" value="Nucleic acid-binding proteins"/>
    <property type="match status" value="1"/>
</dbReference>
<keyword evidence="4" id="KW-0227">DNA damage</keyword>
<dbReference type="CDD" id="cd08041">
    <property type="entry name" value="OBF_kDNA_ligase_like"/>
    <property type="match status" value="1"/>
</dbReference>
<dbReference type="GO" id="GO:0003910">
    <property type="term" value="F:DNA ligase (ATP) activity"/>
    <property type="evidence" value="ECO:0007669"/>
    <property type="project" value="UniProtKB-EC"/>
</dbReference>
<comment type="cofactor">
    <cofactor evidence="1">
        <name>a divalent metal cation</name>
        <dbReference type="ChEBI" id="CHEBI:60240"/>
    </cofactor>
</comment>
<dbReference type="Pfam" id="PF14743">
    <property type="entry name" value="DNA_ligase_OB_2"/>
    <property type="match status" value="1"/>
</dbReference>
<evidence type="ECO:0000256" key="2">
    <source>
        <dbReference type="ARBA" id="ARBA00022598"/>
    </source>
</evidence>
<dbReference type="InterPro" id="IPR012310">
    <property type="entry name" value="DNA_ligase_ATP-dep_cent"/>
</dbReference>
<dbReference type="NCBIfam" id="NF006592">
    <property type="entry name" value="PRK09125.1"/>
    <property type="match status" value="1"/>
</dbReference>
<sequence length="323" mass="35674">MQNGVTSIKGWRMVWKNRWRTSNVDCVGLYAGAALLIGMLGSAHAQSTSNLVLAGQIAPVAPVSVAAPPALLLAKELPADVRVADYLVSEKYDGVRAFWDGRVLRFRGGGVVAAPEWFTRALPAQALDGELWSGRGQFEVTSGIVRQRTPNDVDWRRVKYMVFELPNAEGSFEQRVQQIERIVRDAHNPQLVAVRQFRLRDRLQLQQRLDEVTREGGEGLMLHLASAVYETGRSDVLYKLKPLQDAEAVVVAHLRGNGKYAHQLGALRVRGADGREFNVGGGLSDAQRAHPPEIGSTITYQFNDLTAAGLPRFARFLRVRVGL</sequence>
<dbReference type="GO" id="GO:0006260">
    <property type="term" value="P:DNA replication"/>
    <property type="evidence" value="ECO:0007669"/>
    <property type="project" value="UniProtKB-KW"/>
</dbReference>
<name>A0A345DB27_9BURK</name>
<dbReference type="AlphaFoldDB" id="A0A345DB27"/>
<keyword evidence="5" id="KW-0234">DNA repair</keyword>
<dbReference type="InterPro" id="IPR050326">
    <property type="entry name" value="NAD_dep_DNA_ligaseB"/>
</dbReference>
<dbReference type="KEGG" id="hyf:DTO96_101296"/>
<gene>
    <name evidence="8" type="primary">ligA_2</name>
    <name evidence="8" type="ORF">DTO96_101296</name>
</gene>
<keyword evidence="3" id="KW-0235">DNA replication</keyword>
<proteinExistence type="predicted"/>
<evidence type="ECO:0000313" key="9">
    <source>
        <dbReference type="Proteomes" id="UP000252182"/>
    </source>
</evidence>
<protein>
    <submittedName>
        <fullName evidence="8">DNA ligase</fullName>
        <ecNumber evidence="8">6.5.1.1</ecNumber>
    </submittedName>
</protein>
<dbReference type="Gene3D" id="2.40.50.140">
    <property type="entry name" value="Nucleic acid-binding proteins"/>
    <property type="match status" value="1"/>
</dbReference>
<dbReference type="InterPro" id="IPR012340">
    <property type="entry name" value="NA-bd_OB-fold"/>
</dbReference>
<organism evidence="8 9">
    <name type="scientific">Ephemeroptericola cinctiostellae</name>
    <dbReference type="NCBI Taxonomy" id="2268024"/>
    <lineage>
        <taxon>Bacteria</taxon>
        <taxon>Pseudomonadati</taxon>
        <taxon>Pseudomonadota</taxon>
        <taxon>Betaproteobacteria</taxon>
        <taxon>Burkholderiales</taxon>
        <taxon>Burkholderiaceae</taxon>
        <taxon>Ephemeroptericola</taxon>
    </lineage>
</organism>
<dbReference type="PROSITE" id="PS50160">
    <property type="entry name" value="DNA_LIGASE_A3"/>
    <property type="match status" value="1"/>
</dbReference>
<evidence type="ECO:0000259" key="7">
    <source>
        <dbReference type="PROSITE" id="PS50160"/>
    </source>
</evidence>
<evidence type="ECO:0000313" key="8">
    <source>
        <dbReference type="EMBL" id="AXF85565.1"/>
    </source>
</evidence>
<dbReference type="GO" id="GO:0006310">
    <property type="term" value="P:DNA recombination"/>
    <property type="evidence" value="ECO:0007669"/>
    <property type="project" value="InterPro"/>
</dbReference>
<dbReference type="Gene3D" id="3.30.1490.70">
    <property type="match status" value="1"/>
</dbReference>
<dbReference type="InterPro" id="IPR029319">
    <property type="entry name" value="DNA_ligase_OB"/>
</dbReference>
<feature type="domain" description="ATP-dependent DNA ligase family profile" evidence="7">
    <location>
        <begin position="172"/>
        <end position="273"/>
    </location>
</feature>
<keyword evidence="2 8" id="KW-0436">Ligase</keyword>
<dbReference type="Proteomes" id="UP000252182">
    <property type="component" value="Chromosome"/>
</dbReference>
<evidence type="ECO:0000256" key="1">
    <source>
        <dbReference type="ARBA" id="ARBA00001968"/>
    </source>
</evidence>
<keyword evidence="9" id="KW-1185">Reference proteome</keyword>
<accession>A0A345DB27</accession>
<dbReference type="CDD" id="cd07896">
    <property type="entry name" value="Adenylation_kDNA_ligase_like"/>
    <property type="match status" value="1"/>
</dbReference>
<comment type="catalytic activity">
    <reaction evidence="6">
        <text>ATP + (deoxyribonucleotide)n-3'-hydroxyl + 5'-phospho-(deoxyribonucleotide)m = (deoxyribonucleotide)n+m + AMP + diphosphate.</text>
        <dbReference type="EC" id="6.5.1.1"/>
    </reaction>
</comment>
<dbReference type="EC" id="6.5.1.1" evidence="8"/>
<dbReference type="SUPFAM" id="SSF56091">
    <property type="entry name" value="DNA ligase/mRNA capping enzyme, catalytic domain"/>
    <property type="match status" value="1"/>
</dbReference>
<dbReference type="Gene3D" id="3.30.470.30">
    <property type="entry name" value="DNA ligase/mRNA capping enzyme"/>
    <property type="match status" value="1"/>
</dbReference>
<reference evidence="9" key="1">
    <citation type="submission" date="2018-07" db="EMBL/GenBank/DDBJ databases">
        <authorList>
            <person name="Kim H."/>
        </authorList>
    </citation>
    <scope>NUCLEOTIDE SEQUENCE [LARGE SCALE GENOMIC DNA]</scope>
    <source>
        <strain evidence="9">F02</strain>
    </source>
</reference>
<evidence type="ECO:0000256" key="4">
    <source>
        <dbReference type="ARBA" id="ARBA00022763"/>
    </source>
</evidence>
<evidence type="ECO:0000256" key="5">
    <source>
        <dbReference type="ARBA" id="ARBA00023204"/>
    </source>
</evidence>
<evidence type="ECO:0000256" key="6">
    <source>
        <dbReference type="ARBA" id="ARBA00034003"/>
    </source>
</evidence>